<reference evidence="1 2" key="1">
    <citation type="submission" date="2024-06" db="EMBL/GenBank/DDBJ databases">
        <title>Genomic Encyclopedia of Type Strains, Phase V (KMG-V): Genome sequencing to study the core and pangenomes of soil and plant-associated prokaryotes.</title>
        <authorList>
            <person name="Whitman W."/>
        </authorList>
    </citation>
    <scope>NUCLEOTIDE SEQUENCE [LARGE SCALE GENOMIC DNA]</scope>
    <source>
        <strain evidence="1 2">USDA 160</strain>
    </source>
</reference>
<keyword evidence="2" id="KW-1185">Reference proteome</keyword>
<dbReference type="RefSeq" id="WP_253586128.1">
    <property type="nucleotide sequence ID" value="NZ_JALJYY010000001.1"/>
</dbReference>
<dbReference type="Proteomes" id="UP001549291">
    <property type="component" value="Unassembled WGS sequence"/>
</dbReference>
<protein>
    <submittedName>
        <fullName evidence="1">Uncharacterized protein</fullName>
    </submittedName>
</protein>
<comment type="caution">
    <text evidence="1">The sequence shown here is derived from an EMBL/GenBank/DDBJ whole genome shotgun (WGS) entry which is preliminary data.</text>
</comment>
<accession>A0ABV2S283</accession>
<evidence type="ECO:0000313" key="2">
    <source>
        <dbReference type="Proteomes" id="UP001549291"/>
    </source>
</evidence>
<gene>
    <name evidence="1" type="ORF">ABIF63_007046</name>
</gene>
<name>A0ABV2S283_BRAJP</name>
<evidence type="ECO:0000313" key="1">
    <source>
        <dbReference type="EMBL" id="MET4722940.1"/>
    </source>
</evidence>
<sequence length="66" mass="7137">MQKSALVTKVRESALTIESGEDLLSADEWKTHRTKPCLLLALRIAARSNASATPDHLGVSVFCLEG</sequence>
<proteinExistence type="predicted"/>
<organism evidence="1 2">
    <name type="scientific">Bradyrhizobium japonicum</name>
    <dbReference type="NCBI Taxonomy" id="375"/>
    <lineage>
        <taxon>Bacteria</taxon>
        <taxon>Pseudomonadati</taxon>
        <taxon>Pseudomonadota</taxon>
        <taxon>Alphaproteobacteria</taxon>
        <taxon>Hyphomicrobiales</taxon>
        <taxon>Nitrobacteraceae</taxon>
        <taxon>Bradyrhizobium</taxon>
    </lineage>
</organism>
<dbReference type="EMBL" id="JBEPTQ010000002">
    <property type="protein sequence ID" value="MET4722940.1"/>
    <property type="molecule type" value="Genomic_DNA"/>
</dbReference>